<name>A0ABN2QAC9_9MICO</name>
<dbReference type="InterPro" id="IPR016024">
    <property type="entry name" value="ARM-type_fold"/>
</dbReference>
<accession>A0ABN2QAC9</accession>
<dbReference type="Gene3D" id="1.25.10.10">
    <property type="entry name" value="Leucine-rich Repeat Variant"/>
    <property type="match status" value="1"/>
</dbReference>
<proteinExistence type="predicted"/>
<keyword evidence="2" id="KW-1185">Reference proteome</keyword>
<evidence type="ECO:0000313" key="2">
    <source>
        <dbReference type="Proteomes" id="UP001499933"/>
    </source>
</evidence>
<dbReference type="Proteomes" id="UP001499933">
    <property type="component" value="Unassembled WGS sequence"/>
</dbReference>
<gene>
    <name evidence="1" type="ORF">GCM10009776_07860</name>
</gene>
<organism evidence="1 2">
    <name type="scientific">Microbacterium deminutum</name>
    <dbReference type="NCBI Taxonomy" id="344164"/>
    <lineage>
        <taxon>Bacteria</taxon>
        <taxon>Bacillati</taxon>
        <taxon>Actinomycetota</taxon>
        <taxon>Actinomycetes</taxon>
        <taxon>Micrococcales</taxon>
        <taxon>Microbacteriaceae</taxon>
        <taxon>Microbacterium</taxon>
    </lineage>
</organism>
<sequence>MGEPVHPATPGALPKDLAAQAVELFGREHVVLWCEGLLAGRTQAGDPGWPDIAWLGGTTGWADYWGRVWGARGLLHVGPPAHPAMLLRALSDDSWRVREMSLKVIRRHGIDDPDGIIDRLVDDPVERVRVQAWTTLGWNPDAHDAAYPETGEIGMMGGEPSRP</sequence>
<dbReference type="SUPFAM" id="SSF48371">
    <property type="entry name" value="ARM repeat"/>
    <property type="match status" value="1"/>
</dbReference>
<reference evidence="1 2" key="1">
    <citation type="journal article" date="2019" name="Int. J. Syst. Evol. Microbiol.">
        <title>The Global Catalogue of Microorganisms (GCM) 10K type strain sequencing project: providing services to taxonomists for standard genome sequencing and annotation.</title>
        <authorList>
            <consortium name="The Broad Institute Genomics Platform"/>
            <consortium name="The Broad Institute Genome Sequencing Center for Infectious Disease"/>
            <person name="Wu L."/>
            <person name="Ma J."/>
        </authorList>
    </citation>
    <scope>NUCLEOTIDE SEQUENCE [LARGE SCALE GENOMIC DNA]</scope>
    <source>
        <strain evidence="1 2">JCM 14901</strain>
    </source>
</reference>
<dbReference type="RefSeq" id="WP_344091382.1">
    <property type="nucleotide sequence ID" value="NZ_BAAAOG010000001.1"/>
</dbReference>
<protein>
    <recommendedName>
        <fullName evidence="3">HEAT repeat domain-containing protein</fullName>
    </recommendedName>
</protein>
<comment type="caution">
    <text evidence="1">The sequence shown here is derived from an EMBL/GenBank/DDBJ whole genome shotgun (WGS) entry which is preliminary data.</text>
</comment>
<evidence type="ECO:0008006" key="3">
    <source>
        <dbReference type="Google" id="ProtNLM"/>
    </source>
</evidence>
<dbReference type="EMBL" id="BAAAOG010000001">
    <property type="protein sequence ID" value="GAA1948277.1"/>
    <property type="molecule type" value="Genomic_DNA"/>
</dbReference>
<evidence type="ECO:0000313" key="1">
    <source>
        <dbReference type="EMBL" id="GAA1948277.1"/>
    </source>
</evidence>
<dbReference type="InterPro" id="IPR011989">
    <property type="entry name" value="ARM-like"/>
</dbReference>